<name>X1KQH3_9ZZZZ</name>
<accession>X1KQH3</accession>
<sequence>EFDLLDYKKRNPVGSPIQILDYLKRLKNMGVTYFIMYMPTATNRKFLELLYDEVVKPLKTN</sequence>
<evidence type="ECO:0008006" key="2">
    <source>
        <dbReference type="Google" id="ProtNLM"/>
    </source>
</evidence>
<gene>
    <name evidence="1" type="ORF">S06H3_19838</name>
</gene>
<comment type="caution">
    <text evidence="1">The sequence shown here is derived from an EMBL/GenBank/DDBJ whole genome shotgun (WGS) entry which is preliminary data.</text>
</comment>
<dbReference type="SUPFAM" id="SSF51679">
    <property type="entry name" value="Bacterial luciferase-like"/>
    <property type="match status" value="1"/>
</dbReference>
<dbReference type="GO" id="GO:0016705">
    <property type="term" value="F:oxidoreductase activity, acting on paired donors, with incorporation or reduction of molecular oxygen"/>
    <property type="evidence" value="ECO:0007669"/>
    <property type="project" value="InterPro"/>
</dbReference>
<protein>
    <recommendedName>
        <fullName evidence="2">Luciferase-like domain-containing protein</fullName>
    </recommendedName>
</protein>
<organism evidence="1">
    <name type="scientific">marine sediment metagenome</name>
    <dbReference type="NCBI Taxonomy" id="412755"/>
    <lineage>
        <taxon>unclassified sequences</taxon>
        <taxon>metagenomes</taxon>
        <taxon>ecological metagenomes</taxon>
    </lineage>
</organism>
<evidence type="ECO:0000313" key="1">
    <source>
        <dbReference type="EMBL" id="GAI09332.1"/>
    </source>
</evidence>
<proteinExistence type="predicted"/>
<feature type="non-terminal residue" evidence="1">
    <location>
        <position position="1"/>
    </location>
</feature>
<dbReference type="AlphaFoldDB" id="X1KQH3"/>
<dbReference type="InterPro" id="IPR036661">
    <property type="entry name" value="Luciferase-like_sf"/>
</dbReference>
<dbReference type="Gene3D" id="3.20.20.30">
    <property type="entry name" value="Luciferase-like domain"/>
    <property type="match status" value="1"/>
</dbReference>
<dbReference type="EMBL" id="BARV01010205">
    <property type="protein sequence ID" value="GAI09332.1"/>
    <property type="molecule type" value="Genomic_DNA"/>
</dbReference>
<reference evidence="1" key="1">
    <citation type="journal article" date="2014" name="Front. Microbiol.">
        <title>High frequency of phylogenetically diverse reductive dehalogenase-homologous genes in deep subseafloor sedimentary metagenomes.</title>
        <authorList>
            <person name="Kawai M."/>
            <person name="Futagami T."/>
            <person name="Toyoda A."/>
            <person name="Takaki Y."/>
            <person name="Nishi S."/>
            <person name="Hori S."/>
            <person name="Arai W."/>
            <person name="Tsubouchi T."/>
            <person name="Morono Y."/>
            <person name="Uchiyama I."/>
            <person name="Ito T."/>
            <person name="Fujiyama A."/>
            <person name="Inagaki F."/>
            <person name="Takami H."/>
        </authorList>
    </citation>
    <scope>NUCLEOTIDE SEQUENCE</scope>
    <source>
        <strain evidence="1">Expedition CK06-06</strain>
    </source>
</reference>